<comment type="similarity">
    <text evidence="1">Belongs to the sigma-70 factor family. ECF subfamily.</text>
</comment>
<dbReference type="InterPro" id="IPR032710">
    <property type="entry name" value="NTF2-like_dom_sf"/>
</dbReference>
<accession>A0ABW6S6U0</accession>
<keyword evidence="5" id="KW-0238">DNA-binding</keyword>
<dbReference type="PANTHER" id="PTHR30173">
    <property type="entry name" value="SIGMA 19 FACTOR"/>
    <property type="match status" value="1"/>
</dbReference>
<dbReference type="Pfam" id="PF04542">
    <property type="entry name" value="Sigma70_r2"/>
    <property type="match status" value="1"/>
</dbReference>
<dbReference type="SUPFAM" id="SSF54427">
    <property type="entry name" value="NTF2-like"/>
    <property type="match status" value="1"/>
</dbReference>
<dbReference type="SUPFAM" id="SSF88659">
    <property type="entry name" value="Sigma3 and sigma4 domains of RNA polymerase sigma factors"/>
    <property type="match status" value="1"/>
</dbReference>
<comment type="subunit">
    <text evidence="2">Interacts transiently with the RNA polymerase catalytic core formed by RpoA, RpoB, RpoC and RpoZ (2 alpha, 1 beta, 1 beta' and 1 omega subunit) to form the RNA polymerase holoenzyme that can initiate transcription.</text>
</comment>
<gene>
    <name evidence="9" type="primary">sigJ</name>
    <name evidence="9" type="ORF">ACFYXQ_29940</name>
</gene>
<dbReference type="Proteomes" id="UP001601992">
    <property type="component" value="Unassembled WGS sequence"/>
</dbReference>
<evidence type="ECO:0000313" key="10">
    <source>
        <dbReference type="Proteomes" id="UP001601992"/>
    </source>
</evidence>
<feature type="domain" description="RNA polymerase sigma factor 70 region 4 type 2" evidence="8">
    <location>
        <begin position="110"/>
        <end position="162"/>
    </location>
</feature>
<evidence type="ECO:0000256" key="5">
    <source>
        <dbReference type="ARBA" id="ARBA00023125"/>
    </source>
</evidence>
<dbReference type="EMBL" id="JBIAQY010000012">
    <property type="protein sequence ID" value="MFF3572008.1"/>
    <property type="molecule type" value="Genomic_DNA"/>
</dbReference>
<keyword evidence="4" id="KW-0731">Sigma factor</keyword>
<name>A0ABW6S6U0_9NOCA</name>
<evidence type="ECO:0000259" key="7">
    <source>
        <dbReference type="Pfam" id="PF04542"/>
    </source>
</evidence>
<dbReference type="PANTHER" id="PTHR30173:SF36">
    <property type="entry name" value="ECF RNA POLYMERASE SIGMA FACTOR SIGJ"/>
    <property type="match status" value="1"/>
</dbReference>
<sequence>MLLGPHEVDLFEDARARLEAIAYRLLGSANDAEDAVQDTFLRWQAADREQVRTPEAWLTRVLTNLCLNHLTSARARRETYIGQWLPEPVLTGDRMLGPADTIEQRESVSMAVLMLLERLSPHERAVYVLREAFGYSHAEIAEIVNLTEPNCQQIYRRAKQHLSTGRSRTEVDRATAHRIAAEFLAATAGGEIEPLVGMLTDDATGIADGGGVLPARRTSIGGALAVARYLRGLFRPTEHKRGWVGGSPALYAGVVNGDPAILAQVDDRLVGVIMLESTPDGITAVHIHANPGKLDRLSRAWAVAEHNEPLLEAW</sequence>
<dbReference type="Gene3D" id="1.10.10.10">
    <property type="entry name" value="Winged helix-like DNA-binding domain superfamily/Winged helix DNA-binding domain"/>
    <property type="match status" value="1"/>
</dbReference>
<keyword evidence="3" id="KW-0805">Transcription regulation</keyword>
<protein>
    <submittedName>
        <fullName evidence="9">RNA polymerase sigma factor SigJ</fullName>
    </submittedName>
</protein>
<feature type="domain" description="RNA polymerase sigma-70 region 2" evidence="7">
    <location>
        <begin position="10"/>
        <end position="74"/>
    </location>
</feature>
<evidence type="ECO:0000256" key="1">
    <source>
        <dbReference type="ARBA" id="ARBA00010641"/>
    </source>
</evidence>
<dbReference type="RefSeq" id="WP_040821918.1">
    <property type="nucleotide sequence ID" value="NZ_JBIAQY010000012.1"/>
</dbReference>
<proteinExistence type="inferred from homology"/>
<dbReference type="NCBIfam" id="NF007214">
    <property type="entry name" value="PRK09636.1"/>
    <property type="match status" value="1"/>
</dbReference>
<evidence type="ECO:0000256" key="3">
    <source>
        <dbReference type="ARBA" id="ARBA00023015"/>
    </source>
</evidence>
<dbReference type="Gene3D" id="1.10.1740.10">
    <property type="match status" value="1"/>
</dbReference>
<dbReference type="InterPro" id="IPR036388">
    <property type="entry name" value="WH-like_DNA-bd_sf"/>
</dbReference>
<evidence type="ECO:0000256" key="2">
    <source>
        <dbReference type="ARBA" id="ARBA00011344"/>
    </source>
</evidence>
<comment type="caution">
    <text evidence="9">The sequence shown here is derived from an EMBL/GenBank/DDBJ whole genome shotgun (WGS) entry which is preliminary data.</text>
</comment>
<dbReference type="InterPro" id="IPR013325">
    <property type="entry name" value="RNA_pol_sigma_r2"/>
</dbReference>
<dbReference type="InterPro" id="IPR014284">
    <property type="entry name" value="RNA_pol_sigma-70_dom"/>
</dbReference>
<dbReference type="InterPro" id="IPR013324">
    <property type="entry name" value="RNA_pol_sigma_r3/r4-like"/>
</dbReference>
<dbReference type="InterPro" id="IPR007627">
    <property type="entry name" value="RNA_pol_sigma70_r2"/>
</dbReference>
<keyword evidence="10" id="KW-1185">Reference proteome</keyword>
<dbReference type="NCBIfam" id="TIGR02937">
    <property type="entry name" value="sigma70-ECF"/>
    <property type="match status" value="1"/>
</dbReference>
<evidence type="ECO:0000256" key="4">
    <source>
        <dbReference type="ARBA" id="ARBA00023082"/>
    </source>
</evidence>
<dbReference type="SUPFAM" id="SSF88946">
    <property type="entry name" value="Sigma2 domain of RNA polymerase sigma factors"/>
    <property type="match status" value="1"/>
</dbReference>
<dbReference type="Pfam" id="PF08281">
    <property type="entry name" value="Sigma70_r4_2"/>
    <property type="match status" value="1"/>
</dbReference>
<evidence type="ECO:0000259" key="8">
    <source>
        <dbReference type="Pfam" id="PF08281"/>
    </source>
</evidence>
<evidence type="ECO:0000313" key="9">
    <source>
        <dbReference type="EMBL" id="MFF3572008.1"/>
    </source>
</evidence>
<keyword evidence="6" id="KW-0804">Transcription</keyword>
<organism evidence="9 10">
    <name type="scientific">Nocardia jiangxiensis</name>
    <dbReference type="NCBI Taxonomy" id="282685"/>
    <lineage>
        <taxon>Bacteria</taxon>
        <taxon>Bacillati</taxon>
        <taxon>Actinomycetota</taxon>
        <taxon>Actinomycetes</taxon>
        <taxon>Mycobacteriales</taxon>
        <taxon>Nocardiaceae</taxon>
        <taxon>Nocardia</taxon>
    </lineage>
</organism>
<reference evidence="9 10" key="1">
    <citation type="submission" date="2024-10" db="EMBL/GenBank/DDBJ databases">
        <title>The Natural Products Discovery Center: Release of the First 8490 Sequenced Strains for Exploring Actinobacteria Biosynthetic Diversity.</title>
        <authorList>
            <person name="Kalkreuter E."/>
            <person name="Kautsar S.A."/>
            <person name="Yang D."/>
            <person name="Bader C.D."/>
            <person name="Teijaro C.N."/>
            <person name="Fluegel L."/>
            <person name="Davis C.M."/>
            <person name="Simpson J.R."/>
            <person name="Lauterbach L."/>
            <person name="Steele A.D."/>
            <person name="Gui C."/>
            <person name="Meng S."/>
            <person name="Li G."/>
            <person name="Viehrig K."/>
            <person name="Ye F."/>
            <person name="Su P."/>
            <person name="Kiefer A.F."/>
            <person name="Nichols A."/>
            <person name="Cepeda A.J."/>
            <person name="Yan W."/>
            <person name="Fan B."/>
            <person name="Jiang Y."/>
            <person name="Adhikari A."/>
            <person name="Zheng C.-J."/>
            <person name="Schuster L."/>
            <person name="Cowan T.M."/>
            <person name="Smanski M.J."/>
            <person name="Chevrette M.G."/>
            <person name="De Carvalho L.P.S."/>
            <person name="Shen B."/>
        </authorList>
    </citation>
    <scope>NUCLEOTIDE SEQUENCE [LARGE SCALE GENOMIC DNA]</scope>
    <source>
        <strain evidence="9 10">NPDC002593</strain>
    </source>
</reference>
<evidence type="ECO:0000256" key="6">
    <source>
        <dbReference type="ARBA" id="ARBA00023163"/>
    </source>
</evidence>
<dbReference type="InterPro" id="IPR013249">
    <property type="entry name" value="RNA_pol_sigma70_r4_t2"/>
</dbReference>
<dbReference type="InterPro" id="IPR052704">
    <property type="entry name" value="ECF_Sigma-70_Domain"/>
</dbReference>